<sequence>MITVYFLVLDSIIDVSLLQPPIEKAGASIILVPLETIANQKFYLSSHDVLVILLHDDNQASTQLDREMLLNNIQNAASHFSLKGTLVLNLSNIGGGPGLATLFLEQGALYYTWPVDKYDYPGFLQYAFEFFSFYFMAHQNVQQAHQQANKGKIRFFLDSSSIDAHSRFGQFHPATSEEQKSRKKNS</sequence>
<dbReference type="AlphaFoldDB" id="A0A401ZXN8"/>
<gene>
    <name evidence="1" type="ORF">KTT_14700</name>
</gene>
<proteinExistence type="predicted"/>
<reference evidence="2" key="1">
    <citation type="submission" date="2018-12" db="EMBL/GenBank/DDBJ databases">
        <title>Tengunoibacter tsumagoiensis gen. nov., sp. nov., Dictyobacter kobayashii sp. nov., D. alpinus sp. nov., and D. joshuensis sp. nov. and description of Dictyobacteraceae fam. nov. within the order Ktedonobacterales isolated from Tengu-no-mugimeshi.</title>
        <authorList>
            <person name="Wang C.M."/>
            <person name="Zheng Y."/>
            <person name="Sakai Y."/>
            <person name="Toyoda A."/>
            <person name="Minakuchi Y."/>
            <person name="Abe K."/>
            <person name="Yokota A."/>
            <person name="Yabe S."/>
        </authorList>
    </citation>
    <scope>NUCLEOTIDE SEQUENCE [LARGE SCALE GENOMIC DNA]</scope>
    <source>
        <strain evidence="2">Uno3</strain>
    </source>
</reference>
<name>A0A401ZXN8_9CHLR</name>
<dbReference type="RefSeq" id="WP_126579300.1">
    <property type="nucleotide sequence ID" value="NZ_BIFR01000001.1"/>
</dbReference>
<dbReference type="Proteomes" id="UP000287352">
    <property type="component" value="Unassembled WGS sequence"/>
</dbReference>
<keyword evidence="2" id="KW-1185">Reference proteome</keyword>
<dbReference type="EMBL" id="BIFR01000001">
    <property type="protein sequence ID" value="GCE11611.1"/>
    <property type="molecule type" value="Genomic_DNA"/>
</dbReference>
<evidence type="ECO:0000313" key="2">
    <source>
        <dbReference type="Proteomes" id="UP000287352"/>
    </source>
</evidence>
<comment type="caution">
    <text evidence="1">The sequence shown here is derived from an EMBL/GenBank/DDBJ whole genome shotgun (WGS) entry which is preliminary data.</text>
</comment>
<protein>
    <submittedName>
        <fullName evidence="1">Uncharacterized protein</fullName>
    </submittedName>
</protein>
<organism evidence="1 2">
    <name type="scientific">Tengunoibacter tsumagoiensis</name>
    <dbReference type="NCBI Taxonomy" id="2014871"/>
    <lineage>
        <taxon>Bacteria</taxon>
        <taxon>Bacillati</taxon>
        <taxon>Chloroflexota</taxon>
        <taxon>Ktedonobacteria</taxon>
        <taxon>Ktedonobacterales</taxon>
        <taxon>Dictyobacteraceae</taxon>
        <taxon>Tengunoibacter</taxon>
    </lineage>
</organism>
<accession>A0A401ZXN8</accession>
<evidence type="ECO:0000313" key="1">
    <source>
        <dbReference type="EMBL" id="GCE11611.1"/>
    </source>
</evidence>